<dbReference type="EC" id="1.4.3.16" evidence="4"/>
<evidence type="ECO:0000256" key="9">
    <source>
        <dbReference type="ARBA" id="ARBA00023002"/>
    </source>
</evidence>
<gene>
    <name evidence="14" type="ORF">EV207_1214</name>
</gene>
<keyword evidence="8" id="KW-0274">FAD</keyword>
<dbReference type="PRINTS" id="PR00368">
    <property type="entry name" value="FADPNR"/>
</dbReference>
<evidence type="ECO:0000256" key="1">
    <source>
        <dbReference type="ARBA" id="ARBA00001974"/>
    </source>
</evidence>
<dbReference type="Gene3D" id="3.50.50.60">
    <property type="entry name" value="FAD/NAD(P)-binding domain"/>
    <property type="match status" value="1"/>
</dbReference>
<dbReference type="InterPro" id="IPR037099">
    <property type="entry name" value="Fum_R/Succ_DH_flav-like_C_sf"/>
</dbReference>
<keyword evidence="7" id="KW-0662">Pyridine nucleotide biosynthesis</keyword>
<comment type="similarity">
    <text evidence="3">Belongs to the FAD-dependent oxidoreductase 2 family. NadB subfamily.</text>
</comment>
<dbReference type="Proteomes" id="UP000295416">
    <property type="component" value="Unassembled WGS sequence"/>
</dbReference>
<dbReference type="GO" id="GO:0008734">
    <property type="term" value="F:L-aspartate oxidase activity"/>
    <property type="evidence" value="ECO:0007669"/>
    <property type="project" value="UniProtKB-EC"/>
</dbReference>
<comment type="cofactor">
    <cofactor evidence="1">
        <name>FAD</name>
        <dbReference type="ChEBI" id="CHEBI:57692"/>
    </cofactor>
</comment>
<evidence type="ECO:0000256" key="7">
    <source>
        <dbReference type="ARBA" id="ARBA00022642"/>
    </source>
</evidence>
<evidence type="ECO:0000256" key="4">
    <source>
        <dbReference type="ARBA" id="ARBA00012173"/>
    </source>
</evidence>
<evidence type="ECO:0000256" key="10">
    <source>
        <dbReference type="ARBA" id="ARBA00030386"/>
    </source>
</evidence>
<comment type="caution">
    <text evidence="14">The sequence shown here is derived from an EMBL/GenBank/DDBJ whole genome shotgun (WGS) entry which is preliminary data.</text>
</comment>
<dbReference type="InterPro" id="IPR027477">
    <property type="entry name" value="Succ_DH/fumarate_Rdtase_cat_sf"/>
</dbReference>
<dbReference type="InterPro" id="IPR036188">
    <property type="entry name" value="FAD/NAD-bd_sf"/>
</dbReference>
<dbReference type="EMBL" id="SLXK01000021">
    <property type="protein sequence ID" value="TCP25574.1"/>
    <property type="molecule type" value="Genomic_DNA"/>
</dbReference>
<dbReference type="SUPFAM" id="SSF46977">
    <property type="entry name" value="Succinate dehydrogenase/fumarate reductase flavoprotein C-terminal domain"/>
    <property type="match status" value="1"/>
</dbReference>
<evidence type="ECO:0000259" key="13">
    <source>
        <dbReference type="Pfam" id="PF02910"/>
    </source>
</evidence>
<dbReference type="PANTHER" id="PTHR42716">
    <property type="entry name" value="L-ASPARTATE OXIDASE"/>
    <property type="match status" value="1"/>
</dbReference>
<reference evidence="14 15" key="1">
    <citation type="submission" date="2019-03" db="EMBL/GenBank/DDBJ databases">
        <title>Genomic Encyclopedia of Type Strains, Phase IV (KMG-IV): sequencing the most valuable type-strain genomes for metagenomic binning, comparative biology and taxonomic classification.</title>
        <authorList>
            <person name="Goeker M."/>
        </authorList>
    </citation>
    <scope>NUCLEOTIDE SEQUENCE [LARGE SCALE GENOMIC DNA]</scope>
    <source>
        <strain evidence="14 15">DSM 19377</strain>
    </source>
</reference>
<sequence length="575" mass="63545">MITNKHNEIGVMKMTIKRMIKTDVLVVGAGLAGMKAAKELADKEKQILMITKTELASGASFYPLKASLGTQVTKSEEDKALFLDDIEEMSCGMAEPKLAKTYVDEIPEQVKEYEKIGVNAKKLDGERKACFAGHARNIYLLSDWDAMRQNANQIFSDYDNITLMEKTIAVSLIKRQGKIAGAILLDDNNDYVLVSCHAVILASGGFSNIYKHNLYPADVDGSGHLLALEAGAKLVNIEFIQFIPGVVAPKYKTLFGEHTLMYCDDMVADNGESLLDPLLPLGLSKKECLEIRSTHGPFTDSFDSRYFDIAMMKAILETKYEKGFKLLYNKKLYENKEEFYTVYLDWLKEKGINMVKDDIRIAPFAHAANGGVVIDENGKTDVDGLYAIGELSCNVEGANRLGGNSTGACMVFGKRAAEDCASYMQDKSLQQIGGSEAEAQLQSIFARYKTGSDNHAGMSAGGVIERIREIMWYDANIIRTEEGLLRAIKEVETLASGFSFPQAAKTASSRKTAFKAKNFITLAQILLSAMLERKESRGAHYREDYPDLNPSYNKRLFISMAGKGEAVLTFDQGGQ</sequence>
<name>A0A4R2NVI4_9BACL</name>
<evidence type="ECO:0000256" key="5">
    <source>
        <dbReference type="ARBA" id="ARBA00021901"/>
    </source>
</evidence>
<keyword evidence="15" id="KW-1185">Reference proteome</keyword>
<dbReference type="Pfam" id="PF02910">
    <property type="entry name" value="Succ_DH_flav_C"/>
    <property type="match status" value="1"/>
</dbReference>
<feature type="domain" description="Fumarate reductase/succinate dehydrogenase flavoprotein-like C-terminal" evidence="13">
    <location>
        <begin position="466"/>
        <end position="548"/>
    </location>
</feature>
<evidence type="ECO:0000313" key="14">
    <source>
        <dbReference type="EMBL" id="TCP25574.1"/>
    </source>
</evidence>
<accession>A0A4R2NVI4</accession>
<evidence type="ECO:0000313" key="15">
    <source>
        <dbReference type="Proteomes" id="UP000295416"/>
    </source>
</evidence>
<dbReference type="InterPro" id="IPR003953">
    <property type="entry name" value="FAD-dep_OxRdtase_2_FAD-bd"/>
</dbReference>
<protein>
    <recommendedName>
        <fullName evidence="5">L-aspartate oxidase</fullName>
        <ecNumber evidence="4">1.4.3.16</ecNumber>
    </recommendedName>
    <alternativeName>
        <fullName evidence="10">Quinolinate synthase B</fullName>
    </alternativeName>
</protein>
<evidence type="ECO:0000256" key="8">
    <source>
        <dbReference type="ARBA" id="ARBA00022827"/>
    </source>
</evidence>
<comment type="catalytic activity">
    <reaction evidence="11">
        <text>L-aspartate + O2 = iminosuccinate + H2O2</text>
        <dbReference type="Rhea" id="RHEA:25876"/>
        <dbReference type="ChEBI" id="CHEBI:15379"/>
        <dbReference type="ChEBI" id="CHEBI:16240"/>
        <dbReference type="ChEBI" id="CHEBI:29991"/>
        <dbReference type="ChEBI" id="CHEBI:77875"/>
        <dbReference type="EC" id="1.4.3.16"/>
    </reaction>
    <physiologicalReaction direction="left-to-right" evidence="11">
        <dbReference type="Rhea" id="RHEA:25877"/>
    </physiologicalReaction>
</comment>
<comment type="pathway">
    <text evidence="2">Cofactor biosynthesis; NAD(+) biosynthesis; iminoaspartate from L-aspartate (oxidase route): step 1/1.</text>
</comment>
<proteinExistence type="inferred from homology"/>
<evidence type="ECO:0000256" key="11">
    <source>
        <dbReference type="ARBA" id="ARBA00048305"/>
    </source>
</evidence>
<evidence type="ECO:0000256" key="6">
    <source>
        <dbReference type="ARBA" id="ARBA00022630"/>
    </source>
</evidence>
<dbReference type="Gene3D" id="3.90.700.10">
    <property type="entry name" value="Succinate dehydrogenase/fumarate reductase flavoprotein, catalytic domain"/>
    <property type="match status" value="1"/>
</dbReference>
<feature type="domain" description="FAD-dependent oxidoreductase 2 FAD-binding" evidence="12">
    <location>
        <begin position="23"/>
        <end position="405"/>
    </location>
</feature>
<dbReference type="InterPro" id="IPR005288">
    <property type="entry name" value="NadB"/>
</dbReference>
<dbReference type="PANTHER" id="PTHR42716:SF2">
    <property type="entry name" value="L-ASPARTATE OXIDASE, CHLOROPLASTIC"/>
    <property type="match status" value="1"/>
</dbReference>
<evidence type="ECO:0000256" key="2">
    <source>
        <dbReference type="ARBA" id="ARBA00004950"/>
    </source>
</evidence>
<dbReference type="PIRSF" id="PIRSF000171">
    <property type="entry name" value="SDHA_APRA_LASPO"/>
    <property type="match status" value="1"/>
</dbReference>
<dbReference type="Pfam" id="PF00890">
    <property type="entry name" value="FAD_binding_2"/>
    <property type="match status" value="1"/>
</dbReference>
<keyword evidence="6" id="KW-0285">Flavoprotein</keyword>
<dbReference type="Gene3D" id="1.20.58.100">
    <property type="entry name" value="Fumarate reductase/succinate dehydrogenase flavoprotein-like, C-terminal domain"/>
    <property type="match status" value="1"/>
</dbReference>
<evidence type="ECO:0000256" key="3">
    <source>
        <dbReference type="ARBA" id="ARBA00008562"/>
    </source>
</evidence>
<dbReference type="GO" id="GO:0033765">
    <property type="term" value="F:steroid dehydrogenase activity, acting on the CH-CH group of donors"/>
    <property type="evidence" value="ECO:0007669"/>
    <property type="project" value="UniProtKB-ARBA"/>
</dbReference>
<dbReference type="InterPro" id="IPR015939">
    <property type="entry name" value="Fum_Rdtase/Succ_DH_flav-like_C"/>
</dbReference>
<evidence type="ECO:0000259" key="12">
    <source>
        <dbReference type="Pfam" id="PF00890"/>
    </source>
</evidence>
<organism evidence="14 15">
    <name type="scientific">Scopulibacillus darangshiensis</name>
    <dbReference type="NCBI Taxonomy" id="442528"/>
    <lineage>
        <taxon>Bacteria</taxon>
        <taxon>Bacillati</taxon>
        <taxon>Bacillota</taxon>
        <taxon>Bacilli</taxon>
        <taxon>Bacillales</taxon>
        <taxon>Sporolactobacillaceae</taxon>
        <taxon>Scopulibacillus</taxon>
    </lineage>
</organism>
<dbReference type="SUPFAM" id="SSF51905">
    <property type="entry name" value="FAD/NAD(P)-binding domain"/>
    <property type="match status" value="1"/>
</dbReference>
<dbReference type="GO" id="GO:0009435">
    <property type="term" value="P:NAD+ biosynthetic process"/>
    <property type="evidence" value="ECO:0007669"/>
    <property type="project" value="UniProtKB-UniPathway"/>
</dbReference>
<dbReference type="UniPathway" id="UPA00253">
    <property type="reaction ID" value="UER00326"/>
</dbReference>
<keyword evidence="9" id="KW-0560">Oxidoreductase</keyword>
<dbReference type="AlphaFoldDB" id="A0A4R2NVI4"/>